<dbReference type="PANTHER" id="PTHR45749:SF21">
    <property type="entry name" value="DUF4371 DOMAIN-CONTAINING PROTEIN"/>
    <property type="match status" value="1"/>
</dbReference>
<dbReference type="Pfam" id="PF18738">
    <property type="entry name" value="HEPN_DZIP3"/>
    <property type="match status" value="1"/>
</dbReference>
<evidence type="ECO:0000313" key="4">
    <source>
        <dbReference type="EMBL" id="CAG2185181.1"/>
    </source>
</evidence>
<feature type="domain" description="DZIP3-like HEPN" evidence="3">
    <location>
        <begin position="38"/>
        <end position="177"/>
    </location>
</feature>
<dbReference type="OrthoDB" id="6122801at2759"/>
<dbReference type="Pfam" id="PF14291">
    <property type="entry name" value="DUF4371"/>
    <property type="match status" value="1"/>
</dbReference>
<evidence type="ECO:0000259" key="3">
    <source>
        <dbReference type="Pfam" id="PF18738"/>
    </source>
</evidence>
<dbReference type="InterPro" id="IPR041249">
    <property type="entry name" value="HEPN_DZIP3"/>
</dbReference>
<evidence type="ECO:0008006" key="6">
    <source>
        <dbReference type="Google" id="ProtNLM"/>
    </source>
</evidence>
<gene>
    <name evidence="4" type="ORF">MEDL_751</name>
</gene>
<accession>A0A8S3PUF1</accession>
<proteinExistence type="predicted"/>
<evidence type="ECO:0000259" key="2">
    <source>
        <dbReference type="Pfam" id="PF14291"/>
    </source>
</evidence>
<dbReference type="AlphaFoldDB" id="A0A8S3PUF1"/>
<evidence type="ECO:0000313" key="5">
    <source>
        <dbReference type="Proteomes" id="UP000683360"/>
    </source>
</evidence>
<sequence>MASRLSQEEENYVRMCLLMTGISTRAARIVFDREFAPSCLESTLKSGTYKLSKLLHEGKIKQFQWNLLFRNKPDSKTFDVTLMITLVRHLTDPKDLIPPLGGYDRLPLANETTPTSDLARIKFYRNFLAHLVEEKIDDTEFTTAWNIITDAISRLGGLTMKQECDNLKVKTLDQSSREIILEIKRSNDEIKELKKSMESLKIFNEDMSTEMKKLEMSLKDTVPWNIRAEIKEILDEWKDNDKMSKRQTSNKQRSLDSYFKVARQAGNEETGDIDENSVAINPSPNESVIEAEPALACSENTPSTSSEILLSPIDYNVIITLGKRNIALRGNWNKEISEEDGNFMFFVNWKSSFDLVLKEHIEQKCSYGKYLSPLAQNEFIHCCELEIRSKIVSRCNQSNFFSVMADECADCSNQAQLSICIRYCYTENDAWYVTEDFCGFVELVKTNAETISTCILNKLREWGFDLTRLRGQGYDGCSTMTGEVSGVKTRITQELSNAKYFVHCRSHCLSLVVVNSCQSVAVVRNFMAILGKITWFISASSKRKNIIKSVMKDEGQIAI</sequence>
<dbReference type="InterPro" id="IPR025398">
    <property type="entry name" value="DUF4371"/>
</dbReference>
<name>A0A8S3PUF1_MYTED</name>
<dbReference type="InterPro" id="IPR012337">
    <property type="entry name" value="RNaseH-like_sf"/>
</dbReference>
<keyword evidence="5" id="KW-1185">Reference proteome</keyword>
<dbReference type="EMBL" id="CAJPWZ010000070">
    <property type="protein sequence ID" value="CAG2185181.1"/>
    <property type="molecule type" value="Genomic_DNA"/>
</dbReference>
<dbReference type="SUPFAM" id="SSF53098">
    <property type="entry name" value="Ribonuclease H-like"/>
    <property type="match status" value="1"/>
</dbReference>
<organism evidence="4 5">
    <name type="scientific">Mytilus edulis</name>
    <name type="common">Blue mussel</name>
    <dbReference type="NCBI Taxonomy" id="6550"/>
    <lineage>
        <taxon>Eukaryota</taxon>
        <taxon>Metazoa</taxon>
        <taxon>Spiralia</taxon>
        <taxon>Lophotrochozoa</taxon>
        <taxon>Mollusca</taxon>
        <taxon>Bivalvia</taxon>
        <taxon>Autobranchia</taxon>
        <taxon>Pteriomorphia</taxon>
        <taxon>Mytilida</taxon>
        <taxon>Mytiloidea</taxon>
        <taxon>Mytilidae</taxon>
        <taxon>Mytilinae</taxon>
        <taxon>Mytilus</taxon>
    </lineage>
</organism>
<reference evidence="4" key="1">
    <citation type="submission" date="2021-03" db="EMBL/GenBank/DDBJ databases">
        <authorList>
            <person name="Bekaert M."/>
        </authorList>
    </citation>
    <scope>NUCLEOTIDE SEQUENCE</scope>
</reference>
<protein>
    <recommendedName>
        <fullName evidence="6">DZIP3-like HEPN domain-containing protein</fullName>
    </recommendedName>
</protein>
<comment type="caution">
    <text evidence="4">The sequence shown here is derived from an EMBL/GenBank/DDBJ whole genome shotgun (WGS) entry which is preliminary data.</text>
</comment>
<dbReference type="PANTHER" id="PTHR45749">
    <property type="match status" value="1"/>
</dbReference>
<feature type="coiled-coil region" evidence="1">
    <location>
        <begin position="176"/>
        <end position="203"/>
    </location>
</feature>
<keyword evidence="1" id="KW-0175">Coiled coil</keyword>
<evidence type="ECO:0000256" key="1">
    <source>
        <dbReference type="SAM" id="Coils"/>
    </source>
</evidence>
<feature type="domain" description="DUF4371" evidence="2">
    <location>
        <begin position="321"/>
        <end position="486"/>
    </location>
</feature>
<dbReference type="Proteomes" id="UP000683360">
    <property type="component" value="Unassembled WGS sequence"/>
</dbReference>